<reference evidence="2" key="2">
    <citation type="submission" date="2020-12" db="EMBL/GenBank/DDBJ databases">
        <title>New Spironucleus salmonicida genome in near-complete chromosomes.</title>
        <authorList>
            <person name="Xu F."/>
            <person name="Kurt Z."/>
            <person name="Jimenez-Gonzalez A."/>
            <person name="Astvaldsson A."/>
            <person name="Andersson J.O."/>
            <person name="Svard S.G."/>
        </authorList>
    </citation>
    <scope>NUCLEOTIDE SEQUENCE</scope>
    <source>
        <strain evidence="2">ATCC 50377</strain>
    </source>
</reference>
<organism evidence="1">
    <name type="scientific">Spironucleus salmonicida</name>
    <dbReference type="NCBI Taxonomy" id="348837"/>
    <lineage>
        <taxon>Eukaryota</taxon>
        <taxon>Metamonada</taxon>
        <taxon>Diplomonadida</taxon>
        <taxon>Hexamitidae</taxon>
        <taxon>Hexamitinae</taxon>
        <taxon>Spironucleus</taxon>
    </lineage>
</organism>
<keyword evidence="3" id="KW-1185">Reference proteome</keyword>
<dbReference type="Proteomes" id="UP000018208">
    <property type="component" value="Unassembled WGS sequence"/>
</dbReference>
<proteinExistence type="predicted"/>
<sequence>MELLQIEKNTEALLKFISSYADTNQAFYDLFLFSYALFNEQINNGIDNLVVILKHDSQVQVQFFSSQNSRFISLIDSYKILLEKHLQFPTQGSEKQLNIFGIQLEQIVTYLKIIIHFSSQANIKDILLRFMQINIHYNIVSIQNYVFQLGSIIFKSKKNALKMLECASLLPKQGKNKTIYIRYIDKQSHLNDCCFYKQIIESLIIGLEVGLNWQVVCLCAGQCKLDDKIMKIFSTGDVEKIQLFLKQCIQ</sequence>
<dbReference type="EMBL" id="AUWU02000006">
    <property type="protein sequence ID" value="KAH0571483.1"/>
    <property type="molecule type" value="Genomic_DNA"/>
</dbReference>
<protein>
    <submittedName>
        <fullName evidence="1">Uncharacterized protein</fullName>
    </submittedName>
</protein>
<accession>V6LDX3</accession>
<name>V6LDX3_9EUKA</name>
<dbReference type="EMBL" id="KI546157">
    <property type="protein sequence ID" value="EST42695.1"/>
    <property type="molecule type" value="Genomic_DNA"/>
</dbReference>
<reference evidence="1 2" key="1">
    <citation type="journal article" date="2014" name="PLoS Genet.">
        <title>The Genome of Spironucleus salmonicida Highlights a Fish Pathogen Adapted to Fluctuating Environments.</title>
        <authorList>
            <person name="Xu F."/>
            <person name="Jerlstrom-Hultqvist J."/>
            <person name="Einarsson E."/>
            <person name="Astvaldsson A."/>
            <person name="Svard S.G."/>
            <person name="Andersson J.O."/>
        </authorList>
    </citation>
    <scope>NUCLEOTIDE SEQUENCE</scope>
    <source>
        <strain evidence="2">ATCC 50377</strain>
    </source>
</reference>
<gene>
    <name evidence="1" type="ORF">SS50377_17716</name>
    <name evidence="2" type="ORF">SS50377_25669</name>
</gene>
<dbReference type="AlphaFoldDB" id="V6LDX3"/>
<evidence type="ECO:0000313" key="3">
    <source>
        <dbReference type="Proteomes" id="UP000018208"/>
    </source>
</evidence>
<evidence type="ECO:0000313" key="2">
    <source>
        <dbReference type="EMBL" id="KAH0571483.1"/>
    </source>
</evidence>
<evidence type="ECO:0000313" key="1">
    <source>
        <dbReference type="EMBL" id="EST42695.1"/>
    </source>
</evidence>
<dbReference type="VEuPathDB" id="GiardiaDB:SS50377_25669"/>